<dbReference type="RefSeq" id="WP_407845047.1">
    <property type="nucleotide sequence ID" value="NZ_BAAFSG010000001.1"/>
</dbReference>
<gene>
    <name evidence="5" type="ORF">Defa_24280</name>
</gene>
<dbReference type="EMBL" id="BAAFSG010000001">
    <property type="protein sequence ID" value="GAB1254941.1"/>
    <property type="molecule type" value="Genomic_DNA"/>
</dbReference>
<keyword evidence="6" id="KW-1185">Reference proteome</keyword>
<reference evidence="5 6" key="1">
    <citation type="journal article" date="2025" name="Int. J. Syst. Evol. Microbiol.">
        <title>Desulfovibrio falkowii sp. nov., Porphyromonas miyakawae sp. nov., Mediterraneibacter flintii sp. nov. and Owariibacterium komagatae gen. nov., sp. nov., isolated from human faeces.</title>
        <authorList>
            <person name="Hamaguchi T."/>
            <person name="Ohara M."/>
            <person name="Hisatomi A."/>
            <person name="Sekiguchi K."/>
            <person name="Takeda J.I."/>
            <person name="Ueyama J."/>
            <person name="Ito M."/>
            <person name="Nishiwaki H."/>
            <person name="Ogi T."/>
            <person name="Hirayama M."/>
            <person name="Ohkuma M."/>
            <person name="Sakamoto M."/>
            <person name="Ohno K."/>
        </authorList>
    </citation>
    <scope>NUCLEOTIDE SEQUENCE [LARGE SCALE GENOMIC DNA]</scope>
    <source>
        <strain evidence="5 6">13CB8C</strain>
    </source>
</reference>
<dbReference type="InterPro" id="IPR044946">
    <property type="entry name" value="Restrct_endonuc_typeI_TRD_sf"/>
</dbReference>
<dbReference type="CDD" id="cd17253">
    <property type="entry name" value="RMtype1_S_Eco933I-TRD2-CR2_like"/>
    <property type="match status" value="1"/>
</dbReference>
<evidence type="ECO:0000256" key="1">
    <source>
        <dbReference type="ARBA" id="ARBA00010923"/>
    </source>
</evidence>
<accession>A0ABQ0EAX9</accession>
<evidence type="ECO:0000256" key="3">
    <source>
        <dbReference type="ARBA" id="ARBA00023125"/>
    </source>
</evidence>
<protein>
    <recommendedName>
        <fullName evidence="4">Type I restriction modification DNA specificity domain-containing protein</fullName>
    </recommendedName>
</protein>
<name>A0ABQ0EAX9_9BACT</name>
<dbReference type="Gene3D" id="3.90.220.20">
    <property type="entry name" value="DNA methylase specificity domains"/>
    <property type="match status" value="2"/>
</dbReference>
<dbReference type="CDD" id="cd17252">
    <property type="entry name" value="RMtype1_S_EcoKI-TRD1-CR1_like"/>
    <property type="match status" value="1"/>
</dbReference>
<feature type="domain" description="Type I restriction modification DNA specificity" evidence="4">
    <location>
        <begin position="206"/>
        <end position="385"/>
    </location>
</feature>
<dbReference type="InterPro" id="IPR000055">
    <property type="entry name" value="Restrct_endonuc_typeI_TRD"/>
</dbReference>
<proteinExistence type="inferred from homology"/>
<keyword evidence="3" id="KW-0238">DNA-binding</keyword>
<dbReference type="PANTHER" id="PTHR30408">
    <property type="entry name" value="TYPE-1 RESTRICTION ENZYME ECOKI SPECIFICITY PROTEIN"/>
    <property type="match status" value="1"/>
</dbReference>
<dbReference type="Pfam" id="PF01420">
    <property type="entry name" value="Methylase_S"/>
    <property type="match status" value="2"/>
</dbReference>
<feature type="domain" description="Type I restriction modification DNA specificity" evidence="4">
    <location>
        <begin position="5"/>
        <end position="183"/>
    </location>
</feature>
<organism evidence="5 6">
    <name type="scientific">Desulfovibrio falkowii</name>
    <dbReference type="NCBI Taxonomy" id="3136602"/>
    <lineage>
        <taxon>Bacteria</taxon>
        <taxon>Pseudomonadati</taxon>
        <taxon>Thermodesulfobacteriota</taxon>
        <taxon>Desulfovibrionia</taxon>
        <taxon>Desulfovibrionales</taxon>
        <taxon>Desulfovibrionaceae</taxon>
        <taxon>Desulfovibrio</taxon>
    </lineage>
</organism>
<evidence type="ECO:0000313" key="6">
    <source>
        <dbReference type="Proteomes" id="UP001628192"/>
    </source>
</evidence>
<comment type="similarity">
    <text evidence="1">Belongs to the type-I restriction system S methylase family.</text>
</comment>
<comment type="caution">
    <text evidence="5">The sequence shown here is derived from an EMBL/GenBank/DDBJ whole genome shotgun (WGS) entry which is preliminary data.</text>
</comment>
<evidence type="ECO:0000259" key="4">
    <source>
        <dbReference type="Pfam" id="PF01420"/>
    </source>
</evidence>
<dbReference type="Proteomes" id="UP001628192">
    <property type="component" value="Unassembled WGS sequence"/>
</dbReference>
<sequence length="397" mass="44584">MKKHSEFQLGDIATFIRGINFKPDDVVKLDVPNAVACMRTKNVQSVLDLSDVWAVDRKFVKRDEQFLRDGDILVSSANSWNLVGKCCYIDNIPYVSSFGGFVSVIRPTSEKIIPRFLYHWFASDIIQTKVRSFGRQTTNISNLDLTRCLELPLSLPSHDEQRRIAAILDKADAIRRKRQQSLKLTGDLVKSQFIEMFGGGEHFPQKQLHEVALISGGLTKNASKRVNYELKIPYLRVANVFFNRLDLTEVLTLSVHPNELGKGLLQAGDLLFVEGNGSIEQVGRVAIWDGSIQPCVHQNHLIKVRFNPGVMNPRFAMFFFMGDAGRAQIMGKAVSTSGLHTLSVNKIETLSIPLPPIELQNQFAAFVEQADKSKFAMQNQLSEIEKLSSALKQTFFA</sequence>
<evidence type="ECO:0000313" key="5">
    <source>
        <dbReference type="EMBL" id="GAB1254941.1"/>
    </source>
</evidence>
<keyword evidence="2" id="KW-0680">Restriction system</keyword>
<evidence type="ECO:0000256" key="2">
    <source>
        <dbReference type="ARBA" id="ARBA00022747"/>
    </source>
</evidence>
<dbReference type="PANTHER" id="PTHR30408:SF12">
    <property type="entry name" value="TYPE I RESTRICTION ENZYME MJAVIII SPECIFICITY SUBUNIT"/>
    <property type="match status" value="1"/>
</dbReference>
<dbReference type="SUPFAM" id="SSF116734">
    <property type="entry name" value="DNA methylase specificity domain"/>
    <property type="match status" value="2"/>
</dbReference>
<dbReference type="InterPro" id="IPR052021">
    <property type="entry name" value="Type-I_RS_S_subunit"/>
</dbReference>